<sequence length="398" mass="42227">MCVTSSGRPLGRPPIHANHRAQAGDDPLYDSVARRNRASSLHGLRVGVPMGTGSLSAQPDSQTSDNGPAQYSPASNRTSSRSDGASAFWLHPPNFSSALSTTETHTIPSPGTQSHAFSYSLSGVTDIDMGDLNYMAGHLNRGLDEPIGHLGDDKDMDSGSGQSGIDTPSTSHAGGEGSAPTIDTLGSICRQLAGLKDQSWESWSPHLNQGLDLSMAESQDGVNGWNRVLNLTMRYATVLQIVAPGPSCSGTSPHPPAPAALSLTLMLLSTHIQLTELLEIVFARLRDCLHEAPAAVSSASSSGSAAETPAYMAQTRNIQIVMMAQVFETQMQTVERLMGLPSQYRIWGHDRDNDAAGGAVGILGRENMSELVRAVMNQALDTIQSIRQTSDAIKRCGR</sequence>
<dbReference type="EMBL" id="MU853333">
    <property type="protein sequence ID" value="KAK4115975.1"/>
    <property type="molecule type" value="Genomic_DNA"/>
</dbReference>
<feature type="compositionally biased region" description="Polar residues" evidence="1">
    <location>
        <begin position="159"/>
        <end position="172"/>
    </location>
</feature>
<protein>
    <submittedName>
        <fullName evidence="2">Uncharacterized protein</fullName>
    </submittedName>
</protein>
<feature type="region of interest" description="Disordered" evidence="1">
    <location>
        <begin position="1"/>
        <end position="26"/>
    </location>
</feature>
<feature type="region of interest" description="Disordered" evidence="1">
    <location>
        <begin position="145"/>
        <end position="180"/>
    </location>
</feature>
<name>A0AAN6TL60_9PEZI</name>
<dbReference type="GeneID" id="89934999"/>
<evidence type="ECO:0000313" key="2">
    <source>
        <dbReference type="EMBL" id="KAK4115975.1"/>
    </source>
</evidence>
<reference evidence="2" key="1">
    <citation type="journal article" date="2023" name="Mol. Phylogenet. Evol.">
        <title>Genome-scale phylogeny and comparative genomics of the fungal order Sordariales.</title>
        <authorList>
            <person name="Hensen N."/>
            <person name="Bonometti L."/>
            <person name="Westerberg I."/>
            <person name="Brannstrom I.O."/>
            <person name="Guillou S."/>
            <person name="Cros-Aarteil S."/>
            <person name="Calhoun S."/>
            <person name="Haridas S."/>
            <person name="Kuo A."/>
            <person name="Mondo S."/>
            <person name="Pangilinan J."/>
            <person name="Riley R."/>
            <person name="LaButti K."/>
            <person name="Andreopoulos B."/>
            <person name="Lipzen A."/>
            <person name="Chen C."/>
            <person name="Yan M."/>
            <person name="Daum C."/>
            <person name="Ng V."/>
            <person name="Clum A."/>
            <person name="Steindorff A."/>
            <person name="Ohm R.A."/>
            <person name="Martin F."/>
            <person name="Silar P."/>
            <person name="Natvig D.O."/>
            <person name="Lalanne C."/>
            <person name="Gautier V."/>
            <person name="Ament-Velasquez S.L."/>
            <person name="Kruys A."/>
            <person name="Hutchinson M.I."/>
            <person name="Powell A.J."/>
            <person name="Barry K."/>
            <person name="Miller A.N."/>
            <person name="Grigoriev I.V."/>
            <person name="Debuchy R."/>
            <person name="Gladieux P."/>
            <person name="Hiltunen Thoren M."/>
            <person name="Johannesson H."/>
        </authorList>
    </citation>
    <scope>NUCLEOTIDE SEQUENCE</scope>
    <source>
        <strain evidence="2">CBS 508.74</strain>
    </source>
</reference>
<proteinExistence type="predicted"/>
<keyword evidence="3" id="KW-1185">Reference proteome</keyword>
<evidence type="ECO:0000256" key="1">
    <source>
        <dbReference type="SAM" id="MobiDB-lite"/>
    </source>
</evidence>
<accession>A0AAN6TL60</accession>
<gene>
    <name evidence="2" type="ORF">N656DRAFT_700535</name>
</gene>
<reference evidence="2" key="2">
    <citation type="submission" date="2023-05" db="EMBL/GenBank/DDBJ databases">
        <authorList>
            <consortium name="Lawrence Berkeley National Laboratory"/>
            <person name="Steindorff A."/>
            <person name="Hensen N."/>
            <person name="Bonometti L."/>
            <person name="Westerberg I."/>
            <person name="Brannstrom I.O."/>
            <person name="Guillou S."/>
            <person name="Cros-Aarteil S."/>
            <person name="Calhoun S."/>
            <person name="Haridas S."/>
            <person name="Kuo A."/>
            <person name="Mondo S."/>
            <person name="Pangilinan J."/>
            <person name="Riley R."/>
            <person name="Labutti K."/>
            <person name="Andreopoulos B."/>
            <person name="Lipzen A."/>
            <person name="Chen C."/>
            <person name="Yanf M."/>
            <person name="Daum C."/>
            <person name="Ng V."/>
            <person name="Clum A."/>
            <person name="Ohm R."/>
            <person name="Martin F."/>
            <person name="Silar P."/>
            <person name="Natvig D."/>
            <person name="Lalanne C."/>
            <person name="Gautier V."/>
            <person name="Ament-Velasquez S.L."/>
            <person name="Kruys A."/>
            <person name="Hutchinson M.I."/>
            <person name="Powell A.J."/>
            <person name="Barry K."/>
            <person name="Miller A.N."/>
            <person name="Grigoriev I.V."/>
            <person name="Debuchy R."/>
            <person name="Gladieux P."/>
            <person name="Thoren M.H."/>
            <person name="Johannesson H."/>
        </authorList>
    </citation>
    <scope>NUCLEOTIDE SEQUENCE</scope>
    <source>
        <strain evidence="2">CBS 508.74</strain>
    </source>
</reference>
<feature type="region of interest" description="Disordered" evidence="1">
    <location>
        <begin position="40"/>
        <end position="88"/>
    </location>
</feature>
<dbReference type="AlphaFoldDB" id="A0AAN6TL60"/>
<dbReference type="Proteomes" id="UP001302812">
    <property type="component" value="Unassembled WGS sequence"/>
</dbReference>
<feature type="compositionally biased region" description="Polar residues" evidence="1">
    <location>
        <begin position="53"/>
        <end position="83"/>
    </location>
</feature>
<evidence type="ECO:0000313" key="3">
    <source>
        <dbReference type="Proteomes" id="UP001302812"/>
    </source>
</evidence>
<dbReference type="RefSeq" id="XP_064673545.1">
    <property type="nucleotide sequence ID" value="XM_064810874.1"/>
</dbReference>
<comment type="caution">
    <text evidence="2">The sequence shown here is derived from an EMBL/GenBank/DDBJ whole genome shotgun (WGS) entry which is preliminary data.</text>
</comment>
<feature type="compositionally biased region" description="Basic and acidic residues" evidence="1">
    <location>
        <begin position="145"/>
        <end position="157"/>
    </location>
</feature>
<organism evidence="2 3">
    <name type="scientific">Canariomyces notabilis</name>
    <dbReference type="NCBI Taxonomy" id="2074819"/>
    <lineage>
        <taxon>Eukaryota</taxon>
        <taxon>Fungi</taxon>
        <taxon>Dikarya</taxon>
        <taxon>Ascomycota</taxon>
        <taxon>Pezizomycotina</taxon>
        <taxon>Sordariomycetes</taxon>
        <taxon>Sordariomycetidae</taxon>
        <taxon>Sordariales</taxon>
        <taxon>Chaetomiaceae</taxon>
        <taxon>Canariomyces</taxon>
    </lineage>
</organism>